<name>A0A165EGJ2_9APHY</name>
<keyword evidence="2" id="KW-1185">Reference proteome</keyword>
<evidence type="ECO:0000313" key="2">
    <source>
        <dbReference type="Proteomes" id="UP000076871"/>
    </source>
</evidence>
<reference evidence="1 2" key="1">
    <citation type="journal article" date="2016" name="Mol. Biol. Evol.">
        <title>Comparative Genomics of Early-Diverging Mushroom-Forming Fungi Provides Insights into the Origins of Lignocellulose Decay Capabilities.</title>
        <authorList>
            <person name="Nagy L.G."/>
            <person name="Riley R."/>
            <person name="Tritt A."/>
            <person name="Adam C."/>
            <person name="Daum C."/>
            <person name="Floudas D."/>
            <person name="Sun H."/>
            <person name="Yadav J.S."/>
            <person name="Pangilinan J."/>
            <person name="Larsson K.H."/>
            <person name="Matsuura K."/>
            <person name="Barry K."/>
            <person name="Labutti K."/>
            <person name="Kuo R."/>
            <person name="Ohm R.A."/>
            <person name="Bhattacharya S.S."/>
            <person name="Shirouzu T."/>
            <person name="Yoshinaga Y."/>
            <person name="Martin F.M."/>
            <person name="Grigoriev I.V."/>
            <person name="Hibbett D.S."/>
        </authorList>
    </citation>
    <scope>NUCLEOTIDE SEQUENCE [LARGE SCALE GENOMIC DNA]</scope>
    <source>
        <strain evidence="1 2">93-53</strain>
    </source>
</reference>
<dbReference type="EMBL" id="KV427621">
    <property type="protein sequence ID" value="KZT07010.1"/>
    <property type="molecule type" value="Genomic_DNA"/>
</dbReference>
<gene>
    <name evidence="1" type="ORF">LAESUDRAFT_812362</name>
</gene>
<organism evidence="1 2">
    <name type="scientific">Laetiporus sulphureus 93-53</name>
    <dbReference type="NCBI Taxonomy" id="1314785"/>
    <lineage>
        <taxon>Eukaryota</taxon>
        <taxon>Fungi</taxon>
        <taxon>Dikarya</taxon>
        <taxon>Basidiomycota</taxon>
        <taxon>Agaricomycotina</taxon>
        <taxon>Agaricomycetes</taxon>
        <taxon>Polyporales</taxon>
        <taxon>Laetiporus</taxon>
    </lineage>
</organism>
<dbReference type="RefSeq" id="XP_040764750.1">
    <property type="nucleotide sequence ID" value="XM_040914399.1"/>
</dbReference>
<protein>
    <submittedName>
        <fullName evidence="1">Uncharacterized protein</fullName>
    </submittedName>
</protein>
<dbReference type="GeneID" id="63831426"/>
<evidence type="ECO:0000313" key="1">
    <source>
        <dbReference type="EMBL" id="KZT07010.1"/>
    </source>
</evidence>
<sequence length="138" mass="15176">MDMHENRLEGRLKIHKIAPWVILAVYIVEGRHAMLRISLCHQRLINVIGIATGCLTEVWDALNTWAAILTSVLLSRLALDLREASAAGLESEGTVSHAPCDLDFAHEEDVIETSMGEHESMVTESSSFAQNVAPLSTK</sequence>
<dbReference type="InParanoid" id="A0A165EGJ2"/>
<accession>A0A165EGJ2</accession>
<dbReference type="AlphaFoldDB" id="A0A165EGJ2"/>
<proteinExistence type="predicted"/>
<dbReference type="Proteomes" id="UP000076871">
    <property type="component" value="Unassembled WGS sequence"/>
</dbReference>